<gene>
    <name evidence="5" type="primary">LOC108047197</name>
    <name evidence="3" type="synonym">108047197</name>
</gene>
<dbReference type="InterPro" id="IPR036880">
    <property type="entry name" value="Kunitz_BPTI_sf"/>
</dbReference>
<evidence type="ECO:0000259" key="2">
    <source>
        <dbReference type="PROSITE" id="PS50279"/>
    </source>
</evidence>
<evidence type="ECO:0000313" key="4">
    <source>
        <dbReference type="Proteomes" id="UP001652680"/>
    </source>
</evidence>
<keyword evidence="1" id="KW-0732">Signal</keyword>
<dbReference type="Proteomes" id="UP001652680">
    <property type="component" value="Unassembled WGS sequence"/>
</dbReference>
<dbReference type="InterPro" id="IPR002223">
    <property type="entry name" value="Kunitz_BPTI"/>
</dbReference>
<evidence type="ECO:0000256" key="1">
    <source>
        <dbReference type="SAM" id="SignalP"/>
    </source>
</evidence>
<dbReference type="Gene3D" id="4.10.410.10">
    <property type="entry name" value="Pancreatic trypsin inhibitor Kunitz domain"/>
    <property type="match status" value="1"/>
</dbReference>
<keyword evidence="4" id="KW-1185">Reference proteome</keyword>
<dbReference type="SUPFAM" id="SSF57362">
    <property type="entry name" value="BPTI-like"/>
    <property type="match status" value="1"/>
</dbReference>
<dbReference type="OrthoDB" id="5950222at2759"/>
<evidence type="ECO:0000313" key="5">
    <source>
        <dbReference type="RefSeq" id="XP_016982783.1"/>
    </source>
</evidence>
<sequence length="106" mass="11549">MSRPKAASVVLSPVLVVLLVLIHHHHTDARSVPSIPSICNKPPPRSDGVCMIEFEGYYFDPATLDCHIYSVGACHSTPGQSFGSLQDCVSTCVLGSRRNHDLYVNE</sequence>
<proteinExistence type="predicted"/>
<dbReference type="SMART" id="SM00131">
    <property type="entry name" value="KU"/>
    <property type="match status" value="1"/>
</dbReference>
<feature type="chain" id="PRO_5028199633" evidence="1">
    <location>
        <begin position="30"/>
        <end position="106"/>
    </location>
</feature>
<dbReference type="AlphaFoldDB" id="A0A6P4F614"/>
<dbReference type="PROSITE" id="PS50279">
    <property type="entry name" value="BPTI_KUNITZ_2"/>
    <property type="match status" value="1"/>
</dbReference>
<dbReference type="GO" id="GO:0004867">
    <property type="term" value="F:serine-type endopeptidase inhibitor activity"/>
    <property type="evidence" value="ECO:0007669"/>
    <property type="project" value="InterPro"/>
</dbReference>
<reference evidence="3" key="3">
    <citation type="submission" date="2025-05" db="UniProtKB">
        <authorList>
            <consortium name="EnsemblMetazoa"/>
        </authorList>
    </citation>
    <scope>IDENTIFICATION</scope>
</reference>
<dbReference type="GeneID" id="108047197"/>
<protein>
    <submittedName>
        <fullName evidence="5">Uncharacterized protein LOC108047197</fullName>
    </submittedName>
</protein>
<organism evidence="5">
    <name type="scientific">Drosophila rhopaloa</name>
    <name type="common">Fruit fly</name>
    <dbReference type="NCBI Taxonomy" id="1041015"/>
    <lineage>
        <taxon>Eukaryota</taxon>
        <taxon>Metazoa</taxon>
        <taxon>Ecdysozoa</taxon>
        <taxon>Arthropoda</taxon>
        <taxon>Hexapoda</taxon>
        <taxon>Insecta</taxon>
        <taxon>Pterygota</taxon>
        <taxon>Neoptera</taxon>
        <taxon>Endopterygota</taxon>
        <taxon>Diptera</taxon>
        <taxon>Brachycera</taxon>
        <taxon>Muscomorpha</taxon>
        <taxon>Ephydroidea</taxon>
        <taxon>Drosophilidae</taxon>
        <taxon>Drosophila</taxon>
        <taxon>Sophophora</taxon>
    </lineage>
</organism>
<reference evidence="5" key="2">
    <citation type="submission" date="2025-04" db="UniProtKB">
        <authorList>
            <consortium name="RefSeq"/>
        </authorList>
    </citation>
    <scope>IDENTIFICATION</scope>
</reference>
<name>A0A6P4F614_DRORH</name>
<accession>A0A6P4F614</accession>
<feature type="signal peptide" evidence="1">
    <location>
        <begin position="1"/>
        <end position="29"/>
    </location>
</feature>
<feature type="domain" description="BPTI/Kunitz inhibitor" evidence="2">
    <location>
        <begin position="39"/>
        <end position="92"/>
    </location>
</feature>
<evidence type="ECO:0000313" key="3">
    <source>
        <dbReference type="EnsemblMetazoa" id="XP_016982783.1"/>
    </source>
</evidence>
<dbReference type="RefSeq" id="XP_016982783.1">
    <property type="nucleotide sequence ID" value="XM_017127294.1"/>
</dbReference>
<dbReference type="Pfam" id="PF00014">
    <property type="entry name" value="Kunitz_BPTI"/>
    <property type="match status" value="1"/>
</dbReference>
<dbReference type="EnsemblMetazoa" id="XM_017127294.1">
    <property type="protein sequence ID" value="XP_016982783.1"/>
    <property type="gene ID" value="LOC108047197"/>
</dbReference>
<reference evidence="4" key="1">
    <citation type="journal article" date="2021" name="Elife">
        <title>Highly contiguous assemblies of 101 drosophilid genomes.</title>
        <authorList>
            <person name="Kim B.Y."/>
            <person name="Wang J.R."/>
            <person name="Miller D.E."/>
            <person name="Barmina O."/>
            <person name="Delaney E."/>
            <person name="Thompson A."/>
            <person name="Comeault A.A."/>
            <person name="Peede D."/>
            <person name="D'Agostino E.R."/>
            <person name="Pelaez J."/>
            <person name="Aguilar J.M."/>
            <person name="Haji D."/>
            <person name="Matsunaga T."/>
            <person name="Armstrong E.E."/>
            <person name="Zych M."/>
            <person name="Ogawa Y."/>
            <person name="Stamenkovic-Radak M."/>
            <person name="Jelic M."/>
            <person name="Veselinovic M.S."/>
            <person name="Tanaskovic M."/>
            <person name="Eric P."/>
            <person name="Gao J.J."/>
            <person name="Katoh T.K."/>
            <person name="Toda M.J."/>
            <person name="Watabe H."/>
            <person name="Watada M."/>
            <person name="Davis J.S."/>
            <person name="Moyle L.C."/>
            <person name="Manoli G."/>
            <person name="Bertolini E."/>
            <person name="Kostal V."/>
            <person name="Hawley R.S."/>
            <person name="Takahashi A."/>
            <person name="Jones C.D."/>
            <person name="Price D.K."/>
            <person name="Whiteman N."/>
            <person name="Kopp A."/>
            <person name="Matute D.R."/>
            <person name="Petrov D.A."/>
        </authorList>
    </citation>
    <scope>NUCLEOTIDE SEQUENCE [LARGE SCALE GENOMIC DNA]</scope>
</reference>